<comment type="caution">
    <text evidence="1">The sequence shown here is derived from an EMBL/GenBank/DDBJ whole genome shotgun (WGS) entry which is preliminary data.</text>
</comment>
<name>A0ACB8A7A8_9AGAM</name>
<proteinExistence type="predicted"/>
<keyword evidence="2" id="KW-1185">Reference proteome</keyword>
<evidence type="ECO:0000313" key="1">
    <source>
        <dbReference type="EMBL" id="KAH7909351.1"/>
    </source>
</evidence>
<reference evidence="1" key="1">
    <citation type="journal article" date="2021" name="New Phytol.">
        <title>Evolutionary innovations through gain and loss of genes in the ectomycorrhizal Boletales.</title>
        <authorList>
            <person name="Wu G."/>
            <person name="Miyauchi S."/>
            <person name="Morin E."/>
            <person name="Kuo A."/>
            <person name="Drula E."/>
            <person name="Varga T."/>
            <person name="Kohler A."/>
            <person name="Feng B."/>
            <person name="Cao Y."/>
            <person name="Lipzen A."/>
            <person name="Daum C."/>
            <person name="Hundley H."/>
            <person name="Pangilinan J."/>
            <person name="Johnson J."/>
            <person name="Barry K."/>
            <person name="LaButti K."/>
            <person name="Ng V."/>
            <person name="Ahrendt S."/>
            <person name="Min B."/>
            <person name="Choi I.G."/>
            <person name="Park H."/>
            <person name="Plett J.M."/>
            <person name="Magnuson J."/>
            <person name="Spatafora J.W."/>
            <person name="Nagy L.G."/>
            <person name="Henrissat B."/>
            <person name="Grigoriev I.V."/>
            <person name="Yang Z.L."/>
            <person name="Xu J."/>
            <person name="Martin F.M."/>
        </authorList>
    </citation>
    <scope>NUCLEOTIDE SEQUENCE</scope>
    <source>
        <strain evidence="1">ATCC 28755</strain>
    </source>
</reference>
<dbReference type="Proteomes" id="UP000790377">
    <property type="component" value="Unassembled WGS sequence"/>
</dbReference>
<sequence length="307" mass="34314">MFTFTSITIPNLTNKVQKVDGHAFRHGSDADIFLGNYQKGDRVASTPVVIKVVRNIFDEADAKRLNEKLVREARVWCLLNHQNIVPFLGISYDLGQHDQPCLISPFYENGNAIEHLRNNPNANRESLLCQVAAGLAYLHGQKPPIVHGDMKGSNILINDRGKACITDFGLSRILETAGFTTKNLKGTTRYIALELITHDSHDIAPRLTIETDVWAFGMTGLEILTSQLPFANLRSDGEVVRHVMKGGTPDRKAQGMQGEEFAGHWELMKSCWHQDPRKRIPMRVMHEQLVSHQATSSSTSVSVCCMQ</sequence>
<protein>
    <submittedName>
        <fullName evidence="1">Kinase-like domain-containing protein</fullName>
    </submittedName>
</protein>
<accession>A0ACB8A7A8</accession>
<gene>
    <name evidence="1" type="ORF">BJ138DRAFT_236202</name>
</gene>
<dbReference type="EMBL" id="MU267764">
    <property type="protein sequence ID" value="KAH7909351.1"/>
    <property type="molecule type" value="Genomic_DNA"/>
</dbReference>
<evidence type="ECO:0000313" key="2">
    <source>
        <dbReference type="Proteomes" id="UP000790377"/>
    </source>
</evidence>
<organism evidence="1 2">
    <name type="scientific">Hygrophoropsis aurantiaca</name>
    <dbReference type="NCBI Taxonomy" id="72124"/>
    <lineage>
        <taxon>Eukaryota</taxon>
        <taxon>Fungi</taxon>
        <taxon>Dikarya</taxon>
        <taxon>Basidiomycota</taxon>
        <taxon>Agaricomycotina</taxon>
        <taxon>Agaricomycetes</taxon>
        <taxon>Agaricomycetidae</taxon>
        <taxon>Boletales</taxon>
        <taxon>Coniophorineae</taxon>
        <taxon>Hygrophoropsidaceae</taxon>
        <taxon>Hygrophoropsis</taxon>
    </lineage>
</organism>